<evidence type="ECO:0000256" key="1">
    <source>
        <dbReference type="SAM" id="Phobius"/>
    </source>
</evidence>
<dbReference type="Proteomes" id="UP000252733">
    <property type="component" value="Unassembled WGS sequence"/>
</dbReference>
<organism evidence="2 3">
    <name type="scientific">Marinilabilia salmonicolor</name>
    <dbReference type="NCBI Taxonomy" id="989"/>
    <lineage>
        <taxon>Bacteria</taxon>
        <taxon>Pseudomonadati</taxon>
        <taxon>Bacteroidota</taxon>
        <taxon>Bacteroidia</taxon>
        <taxon>Marinilabiliales</taxon>
        <taxon>Marinilabiliaceae</taxon>
        <taxon>Marinilabilia</taxon>
    </lineage>
</organism>
<gene>
    <name evidence="2" type="ORF">DFO77_107119</name>
</gene>
<sequence length="106" mass="12277">MRFGGFGRGKLKITFLIYISILPLRKNYCQSVELVLEFLPGQKVLIPQSAETMVVMAFGEVIKFMDHKALDAVSWFFVSSWFGQMRFWFVLYGLFGFLSFFAPNKV</sequence>
<keyword evidence="1" id="KW-1133">Transmembrane helix</keyword>
<proteinExistence type="predicted"/>
<reference evidence="2 3" key="1">
    <citation type="submission" date="2018-07" db="EMBL/GenBank/DDBJ databases">
        <title>Freshwater and sediment microbial communities from various areas in North America, analyzing microbe dynamics in response to fracking.</title>
        <authorList>
            <person name="Lamendella R."/>
        </authorList>
    </citation>
    <scope>NUCLEOTIDE SEQUENCE [LARGE SCALE GENOMIC DNA]</scope>
    <source>
        <strain evidence="2 3">160A</strain>
    </source>
</reference>
<dbReference type="RefSeq" id="WP_106153695.1">
    <property type="nucleotide sequence ID" value="NZ_QPIZ01000007.1"/>
</dbReference>
<evidence type="ECO:0000313" key="2">
    <source>
        <dbReference type="EMBL" id="RCW36828.1"/>
    </source>
</evidence>
<keyword evidence="1" id="KW-0812">Transmembrane</keyword>
<keyword evidence="1" id="KW-0472">Membrane</keyword>
<name>A0A2T0XEK7_9BACT</name>
<dbReference type="EMBL" id="QPIZ01000007">
    <property type="protein sequence ID" value="RCW36828.1"/>
    <property type="molecule type" value="Genomic_DNA"/>
</dbReference>
<evidence type="ECO:0000313" key="3">
    <source>
        <dbReference type="Proteomes" id="UP000252733"/>
    </source>
</evidence>
<feature type="transmembrane region" description="Helical" evidence="1">
    <location>
        <begin position="85"/>
        <end position="102"/>
    </location>
</feature>
<accession>A0A2T0XEK7</accession>
<comment type="caution">
    <text evidence="2">The sequence shown here is derived from an EMBL/GenBank/DDBJ whole genome shotgun (WGS) entry which is preliminary data.</text>
</comment>
<protein>
    <submittedName>
        <fullName evidence="2">Uncharacterized protein</fullName>
    </submittedName>
</protein>
<keyword evidence="3" id="KW-1185">Reference proteome</keyword>
<dbReference type="AlphaFoldDB" id="A0A2T0XEK7"/>